<name>A0A940S5L1_9PROT</name>
<dbReference type="InterPro" id="IPR001509">
    <property type="entry name" value="Epimerase_deHydtase"/>
</dbReference>
<dbReference type="EMBL" id="JAGIZA010000011">
    <property type="protein sequence ID" value="MBP0494531.1"/>
    <property type="molecule type" value="Genomic_DNA"/>
</dbReference>
<reference evidence="2" key="1">
    <citation type="submission" date="2021-03" db="EMBL/GenBank/DDBJ databases">
        <authorList>
            <person name="So Y."/>
        </authorList>
    </citation>
    <scope>NUCLEOTIDE SEQUENCE</scope>
    <source>
        <strain evidence="2">SG15</strain>
    </source>
</reference>
<protein>
    <submittedName>
        <fullName evidence="2">NAD(P)-dependent oxidoreductase</fullName>
    </submittedName>
</protein>
<evidence type="ECO:0000259" key="1">
    <source>
        <dbReference type="Pfam" id="PF01370"/>
    </source>
</evidence>
<proteinExistence type="predicted"/>
<dbReference type="SUPFAM" id="SSF51735">
    <property type="entry name" value="NAD(P)-binding Rossmann-fold domains"/>
    <property type="match status" value="1"/>
</dbReference>
<comment type="caution">
    <text evidence="2">The sequence shown here is derived from an EMBL/GenBank/DDBJ whole genome shotgun (WGS) entry which is preliminary data.</text>
</comment>
<dbReference type="Gene3D" id="3.40.50.720">
    <property type="entry name" value="NAD(P)-binding Rossmann-like Domain"/>
    <property type="match status" value="1"/>
</dbReference>
<evidence type="ECO:0000313" key="3">
    <source>
        <dbReference type="Proteomes" id="UP000677537"/>
    </source>
</evidence>
<sequence>MSAQARDSVGEQRWLDAADLPDRIADEAELDDFLSRPSRALAADLAALDGDIMVLGVGGKMGPTLARLARNAAPDKRVFGVARFSEAGLREGLERHGVETIACDLLDRAALDGLPRARNVILMAGRKFGAAGDQSLTWAMNTHVPALVAESFRASRIVAFSTGCVYPFVPVNGPGSTEDSPLDPPGEYAFSCIGRERLIQHFSAQHGTPGRLFRLNYAIDLRYGVLFDVATKVMAGEPVDVTMGHVNVIWQGDANAQALRCLHQATVPAAPLNVTGPETIPVRWLAKAFGERLGKPVTITGQEAPTAWLNNAAEAARLFGYPVVPLARMIDWVADWVARGGKALGKPTHFEVRDGTY</sequence>
<accession>A0A940S5L1</accession>
<dbReference type="AlphaFoldDB" id="A0A940S5L1"/>
<gene>
    <name evidence="2" type="ORF">J5Y10_17240</name>
</gene>
<feature type="domain" description="NAD-dependent epimerase/dehydratase" evidence="1">
    <location>
        <begin position="52"/>
        <end position="215"/>
    </location>
</feature>
<dbReference type="Pfam" id="PF01370">
    <property type="entry name" value="Epimerase"/>
    <property type="match status" value="1"/>
</dbReference>
<dbReference type="RefSeq" id="WP_209375284.1">
    <property type="nucleotide sequence ID" value="NZ_JAGIZA010000011.1"/>
</dbReference>
<organism evidence="2 3">
    <name type="scientific">Roseomonas indoligenes</name>
    <dbReference type="NCBI Taxonomy" id="2820811"/>
    <lineage>
        <taxon>Bacteria</taxon>
        <taxon>Pseudomonadati</taxon>
        <taxon>Pseudomonadota</taxon>
        <taxon>Alphaproteobacteria</taxon>
        <taxon>Acetobacterales</taxon>
        <taxon>Roseomonadaceae</taxon>
        <taxon>Roseomonas</taxon>
    </lineage>
</organism>
<keyword evidence="3" id="KW-1185">Reference proteome</keyword>
<dbReference type="InterPro" id="IPR036291">
    <property type="entry name" value="NAD(P)-bd_dom_sf"/>
</dbReference>
<evidence type="ECO:0000313" key="2">
    <source>
        <dbReference type="EMBL" id="MBP0494531.1"/>
    </source>
</evidence>
<dbReference type="Proteomes" id="UP000677537">
    <property type="component" value="Unassembled WGS sequence"/>
</dbReference>